<dbReference type="InterPro" id="IPR027417">
    <property type="entry name" value="P-loop_NTPase"/>
</dbReference>
<name>A0A2M8RWT5_9PAST</name>
<reference evidence="2 3" key="1">
    <citation type="submission" date="2017-11" db="EMBL/GenBank/DDBJ databases">
        <title>Reclassification of Bisgaard taxon 5 as Caviibacterium pharyngocola gen. nov., sp. nov.</title>
        <authorList>
            <person name="Christensen H."/>
        </authorList>
    </citation>
    <scope>NUCLEOTIDE SEQUENCE [LARGE SCALE GENOMIC DNA]</scope>
    <source>
        <strain evidence="2 3">7_3</strain>
    </source>
</reference>
<dbReference type="Gene3D" id="3.40.50.300">
    <property type="entry name" value="P-loop containing nucleotide triphosphate hydrolases"/>
    <property type="match status" value="1"/>
</dbReference>
<comment type="caution">
    <text evidence="2">The sequence shown here is derived from an EMBL/GenBank/DDBJ whole genome shotgun (WGS) entry which is preliminary data.</text>
</comment>
<feature type="domain" description="G" evidence="1">
    <location>
        <begin position="100"/>
        <end position="229"/>
    </location>
</feature>
<keyword evidence="3" id="KW-1185">Reference proteome</keyword>
<dbReference type="Proteomes" id="UP000230282">
    <property type="component" value="Unassembled WGS sequence"/>
</dbReference>
<dbReference type="OrthoDB" id="7230468at2"/>
<protein>
    <submittedName>
        <fullName evidence="2">Dynamin</fullName>
    </submittedName>
</protein>
<dbReference type="InterPro" id="IPR006073">
    <property type="entry name" value="GTP-bd"/>
</dbReference>
<evidence type="ECO:0000313" key="2">
    <source>
        <dbReference type="EMBL" id="PJG83343.1"/>
    </source>
</evidence>
<sequence>MMSNNQLQQFFESLENTQATFIQLNEEENLLKEKIQAIQEVFSKTIKADHQLNKESLFAIKMNEVKTSLEDAFKKWEHKINESLPMKALSESYKDRIIFLVFGKVNAGKSSFINNVVETYQRLFPDETVSRFYLDKAGEKQPFTEEKFAEGMTETTAQMQGVELGKHFVLLDSPGLHSVTEENGHLTQTFLDSADAVLWLTSSDSPGQVQELEELKSQLVKGKPLFPVITRSDDKEEDWDDETNTLVEQFVDKTDENRRLQEQNVYDRLREKISEDDMKQPVSISVFTYKQHQNLERSGLNRLFTQLGELIAQACEYKGKKAQAQLDNFIQDNVVAFFKDQQKNDLMTLIRELKQEIVASTARLAENQKMIANTIYLDIDSQIFSIVNRHKDSANKVAIIDEISQILQKILTEELAKRTAKLGATFKEITASLQADHIDDFEAEFVTYSQVKGSVGKSIATSGGAAAGAAGGAFFGSALGPIGTIAGGALGGLIGGILGSKGGDYLVETETVKERTGFSTDKLEKSIRRELRSIVDSLVDKTIKETCSQLKPVETICSNIEEEANRILTHYQR</sequence>
<dbReference type="RefSeq" id="WP_100296281.1">
    <property type="nucleotide sequence ID" value="NZ_PHGZ01000008.1"/>
</dbReference>
<dbReference type="Pfam" id="PF01926">
    <property type="entry name" value="MMR_HSR1"/>
    <property type="match status" value="1"/>
</dbReference>
<gene>
    <name evidence="2" type="ORF">CVP04_04260</name>
</gene>
<dbReference type="AlphaFoldDB" id="A0A2M8RWT5"/>
<dbReference type="EMBL" id="PHGZ01000008">
    <property type="protein sequence ID" value="PJG83343.1"/>
    <property type="molecule type" value="Genomic_DNA"/>
</dbReference>
<proteinExistence type="predicted"/>
<dbReference type="GO" id="GO:0005525">
    <property type="term" value="F:GTP binding"/>
    <property type="evidence" value="ECO:0007669"/>
    <property type="project" value="InterPro"/>
</dbReference>
<organism evidence="2 3">
    <name type="scientific">Caviibacterium pharyngocola</name>
    <dbReference type="NCBI Taxonomy" id="28159"/>
    <lineage>
        <taxon>Bacteria</taxon>
        <taxon>Pseudomonadati</taxon>
        <taxon>Pseudomonadota</taxon>
        <taxon>Gammaproteobacteria</taxon>
        <taxon>Pasteurellales</taxon>
        <taxon>Pasteurellaceae</taxon>
        <taxon>Caviibacterium</taxon>
    </lineage>
</organism>
<accession>A0A2M8RWT5</accession>
<dbReference type="SUPFAM" id="SSF52540">
    <property type="entry name" value="P-loop containing nucleoside triphosphate hydrolases"/>
    <property type="match status" value="1"/>
</dbReference>
<evidence type="ECO:0000259" key="1">
    <source>
        <dbReference type="Pfam" id="PF01926"/>
    </source>
</evidence>
<evidence type="ECO:0000313" key="3">
    <source>
        <dbReference type="Proteomes" id="UP000230282"/>
    </source>
</evidence>